<accession>A0ABP6W3M9</accession>
<feature type="binding site" evidence="6">
    <location>
        <begin position="138"/>
        <end position="141"/>
    </location>
    <ligand>
        <name>FMN</name>
        <dbReference type="ChEBI" id="CHEBI:58210"/>
    </ligand>
</feature>
<keyword evidence="1 6" id="KW-0285">Flavoprotein</keyword>
<keyword evidence="3 6" id="KW-0560">Oxidoreductase</keyword>
<dbReference type="Gene3D" id="3.40.50.360">
    <property type="match status" value="1"/>
</dbReference>
<comment type="catalytic activity">
    <reaction evidence="6">
        <text>2 a quinone + NADH + H(+) = 2 a 1,4-benzosemiquinone + NAD(+)</text>
        <dbReference type="Rhea" id="RHEA:65952"/>
        <dbReference type="ChEBI" id="CHEBI:15378"/>
        <dbReference type="ChEBI" id="CHEBI:57540"/>
        <dbReference type="ChEBI" id="CHEBI:57945"/>
        <dbReference type="ChEBI" id="CHEBI:132124"/>
        <dbReference type="ChEBI" id="CHEBI:134225"/>
    </reaction>
</comment>
<organism evidence="8 9">
    <name type="scientific">Amycolatopsis ultiminotia</name>
    <dbReference type="NCBI Taxonomy" id="543629"/>
    <lineage>
        <taxon>Bacteria</taxon>
        <taxon>Bacillati</taxon>
        <taxon>Actinomycetota</taxon>
        <taxon>Actinomycetes</taxon>
        <taxon>Pseudonocardiales</taxon>
        <taxon>Pseudonocardiaceae</taxon>
        <taxon>Amycolatopsis</taxon>
    </lineage>
</organism>
<evidence type="ECO:0000313" key="9">
    <source>
        <dbReference type="Proteomes" id="UP001500689"/>
    </source>
</evidence>
<evidence type="ECO:0000256" key="5">
    <source>
        <dbReference type="ARBA" id="ARBA00048542"/>
    </source>
</evidence>
<evidence type="ECO:0000256" key="3">
    <source>
        <dbReference type="ARBA" id="ARBA00023002"/>
    </source>
</evidence>
<dbReference type="PANTHER" id="PTHR43741">
    <property type="entry name" value="FMN-DEPENDENT NADH-AZOREDUCTASE 1"/>
    <property type="match status" value="1"/>
</dbReference>
<dbReference type="RefSeq" id="WP_344859933.1">
    <property type="nucleotide sequence ID" value="NZ_BAAAZN010000005.1"/>
</dbReference>
<comment type="function">
    <text evidence="6">Also exhibits azoreductase activity. Catalyzes the reductive cleavage of the azo bond in aromatic azo compounds to the corresponding amines.</text>
</comment>
<name>A0ABP6W3M9_9PSEU</name>
<evidence type="ECO:0000256" key="2">
    <source>
        <dbReference type="ARBA" id="ARBA00022643"/>
    </source>
</evidence>
<comment type="caution">
    <text evidence="6">Lacks conserved residue(s) required for the propagation of feature annotation.</text>
</comment>
<feature type="domain" description="Flavodoxin-like fold" evidence="7">
    <location>
        <begin position="3"/>
        <end position="195"/>
    </location>
</feature>
<comment type="function">
    <text evidence="6">Quinone reductase that provides resistance to thiol-specific stress caused by electrophilic quinones.</text>
</comment>
<evidence type="ECO:0000313" key="8">
    <source>
        <dbReference type="EMBL" id="GAA3544280.1"/>
    </source>
</evidence>
<dbReference type="InterPro" id="IPR003680">
    <property type="entry name" value="Flavodoxin_fold"/>
</dbReference>
<dbReference type="InterPro" id="IPR050104">
    <property type="entry name" value="FMN-dep_NADH:Q_OxRdtase_AzoR1"/>
</dbReference>
<evidence type="ECO:0000256" key="1">
    <source>
        <dbReference type="ARBA" id="ARBA00022630"/>
    </source>
</evidence>
<sequence>MAHLLHIDSSISGDRSVTRKLTARAAAVWRAAHPGGTVTYRDLGANPLPHLNSETGLARFIPPAERTPVQAESARLTEEVIAEVRAADTVLLGQPLYNYGAPSAVKSWIDHLVAPGRSMDPETREGFLGGGDFVVLSTRGGRYRLGSPRHGWDHAQTWLPHALSWVGIEARFITAEMTAVEWVPEMAELRTAAAESLAAAEREIDALWTPATANA</sequence>
<dbReference type="EC" id="1.6.5.-" evidence="6"/>
<dbReference type="Proteomes" id="UP001500689">
    <property type="component" value="Unassembled WGS sequence"/>
</dbReference>
<feature type="binding site" evidence="6">
    <location>
        <position position="10"/>
    </location>
    <ligand>
        <name>FMN</name>
        <dbReference type="ChEBI" id="CHEBI:58210"/>
    </ligand>
</feature>
<keyword evidence="2 6" id="KW-0288">FMN</keyword>
<dbReference type="InterPro" id="IPR023048">
    <property type="entry name" value="NADH:quinone_OxRdtase_FMN_depd"/>
</dbReference>
<keyword evidence="4 6" id="KW-0520">NAD</keyword>
<gene>
    <name evidence="6" type="primary">azoR</name>
    <name evidence="8" type="ORF">GCM10022222_29950</name>
</gene>
<comment type="subunit">
    <text evidence="6">Homodimer.</text>
</comment>
<evidence type="ECO:0000256" key="6">
    <source>
        <dbReference type="HAMAP-Rule" id="MF_01216"/>
    </source>
</evidence>
<dbReference type="EC" id="1.7.1.17" evidence="6"/>
<dbReference type="SUPFAM" id="SSF52218">
    <property type="entry name" value="Flavoproteins"/>
    <property type="match status" value="1"/>
</dbReference>
<comment type="caution">
    <text evidence="8">The sequence shown here is derived from an EMBL/GenBank/DDBJ whole genome shotgun (WGS) entry which is preliminary data.</text>
</comment>
<protein>
    <recommendedName>
        <fullName evidence="6">FMN dependent NADH:quinone oxidoreductase</fullName>
        <ecNumber evidence="6">1.6.5.-</ecNumber>
    </recommendedName>
    <alternativeName>
        <fullName evidence="6">Azo-dye reductase</fullName>
    </alternativeName>
    <alternativeName>
        <fullName evidence="6">FMN-dependent NADH-azo compound oxidoreductase</fullName>
    </alternativeName>
    <alternativeName>
        <fullName evidence="6">FMN-dependent NADH-azoreductase</fullName>
        <ecNumber evidence="6">1.7.1.17</ecNumber>
    </alternativeName>
</protein>
<evidence type="ECO:0000256" key="4">
    <source>
        <dbReference type="ARBA" id="ARBA00023027"/>
    </source>
</evidence>
<proteinExistence type="inferred from homology"/>
<reference evidence="9" key="1">
    <citation type="journal article" date="2019" name="Int. J. Syst. Evol. Microbiol.">
        <title>The Global Catalogue of Microorganisms (GCM) 10K type strain sequencing project: providing services to taxonomists for standard genome sequencing and annotation.</title>
        <authorList>
            <consortium name="The Broad Institute Genomics Platform"/>
            <consortium name="The Broad Institute Genome Sequencing Center for Infectious Disease"/>
            <person name="Wu L."/>
            <person name="Ma J."/>
        </authorList>
    </citation>
    <scope>NUCLEOTIDE SEQUENCE [LARGE SCALE GENOMIC DNA]</scope>
    <source>
        <strain evidence="9">JCM 16898</strain>
    </source>
</reference>
<comment type="similarity">
    <text evidence="6">Belongs to the azoreductase type 1 family.</text>
</comment>
<dbReference type="InterPro" id="IPR029039">
    <property type="entry name" value="Flavoprotein-like_sf"/>
</dbReference>
<dbReference type="Pfam" id="PF02525">
    <property type="entry name" value="Flavodoxin_2"/>
    <property type="match status" value="1"/>
</dbReference>
<dbReference type="EMBL" id="BAAAZN010000005">
    <property type="protein sequence ID" value="GAA3544280.1"/>
    <property type="molecule type" value="Genomic_DNA"/>
</dbReference>
<dbReference type="HAMAP" id="MF_01216">
    <property type="entry name" value="Azoreductase_type1"/>
    <property type="match status" value="1"/>
</dbReference>
<evidence type="ECO:0000259" key="7">
    <source>
        <dbReference type="Pfam" id="PF02525"/>
    </source>
</evidence>
<keyword evidence="9" id="KW-1185">Reference proteome</keyword>
<comment type="cofactor">
    <cofactor evidence="6">
        <name>FMN</name>
        <dbReference type="ChEBI" id="CHEBI:58210"/>
    </cofactor>
    <text evidence="6">Binds 1 FMN per subunit.</text>
</comment>
<comment type="catalytic activity">
    <reaction evidence="5">
        <text>N,N-dimethyl-1,4-phenylenediamine + anthranilate + 2 NAD(+) = 2-(4-dimethylaminophenyl)diazenylbenzoate + 2 NADH + 2 H(+)</text>
        <dbReference type="Rhea" id="RHEA:55872"/>
        <dbReference type="ChEBI" id="CHEBI:15378"/>
        <dbReference type="ChEBI" id="CHEBI:15783"/>
        <dbReference type="ChEBI" id="CHEBI:16567"/>
        <dbReference type="ChEBI" id="CHEBI:57540"/>
        <dbReference type="ChEBI" id="CHEBI:57945"/>
        <dbReference type="ChEBI" id="CHEBI:71579"/>
        <dbReference type="EC" id="1.7.1.17"/>
    </reaction>
    <physiologicalReaction direction="right-to-left" evidence="5">
        <dbReference type="Rhea" id="RHEA:55874"/>
    </physiologicalReaction>
</comment>
<dbReference type="PANTHER" id="PTHR43741:SF4">
    <property type="entry name" value="FMN-DEPENDENT NADH:QUINONE OXIDOREDUCTASE"/>
    <property type="match status" value="1"/>
</dbReference>